<gene>
    <name evidence="3" type="ORF">ABZZ21_33930</name>
</gene>
<keyword evidence="1" id="KW-0378">Hydrolase</keyword>
<dbReference type="SUPFAM" id="SSF53649">
    <property type="entry name" value="Alkaline phosphatase-like"/>
    <property type="match status" value="1"/>
</dbReference>
<dbReference type="RefSeq" id="WP_355402042.1">
    <property type="nucleotide sequence ID" value="NZ_JBEXPZ010000053.1"/>
</dbReference>
<reference evidence="3 4" key="1">
    <citation type="submission" date="2024-06" db="EMBL/GenBank/DDBJ databases">
        <title>The Natural Products Discovery Center: Release of the First 8490 Sequenced Strains for Exploring Actinobacteria Biosynthetic Diversity.</title>
        <authorList>
            <person name="Kalkreuter E."/>
            <person name="Kautsar S.A."/>
            <person name="Yang D."/>
            <person name="Bader C.D."/>
            <person name="Teijaro C.N."/>
            <person name="Fluegel L."/>
            <person name="Davis C.M."/>
            <person name="Simpson J.R."/>
            <person name="Lauterbach L."/>
            <person name="Steele A.D."/>
            <person name="Gui C."/>
            <person name="Meng S."/>
            <person name="Li G."/>
            <person name="Viehrig K."/>
            <person name="Ye F."/>
            <person name="Su P."/>
            <person name="Kiefer A.F."/>
            <person name="Nichols A."/>
            <person name="Cepeda A.J."/>
            <person name="Yan W."/>
            <person name="Fan B."/>
            <person name="Jiang Y."/>
            <person name="Adhikari A."/>
            <person name="Zheng C.-J."/>
            <person name="Schuster L."/>
            <person name="Cowan T.M."/>
            <person name="Smanski M.J."/>
            <person name="Chevrette M.G."/>
            <person name="De Carvalho L.P.S."/>
            <person name="Shen B."/>
        </authorList>
    </citation>
    <scope>NUCLEOTIDE SEQUENCE [LARGE SCALE GENOMIC DNA]</scope>
    <source>
        <strain evidence="3 4">NPDC006434</strain>
    </source>
</reference>
<dbReference type="PANTHER" id="PTHR31956:SF1">
    <property type="entry name" value="NON-SPECIFIC PHOSPHOLIPASE C1"/>
    <property type="match status" value="1"/>
</dbReference>
<dbReference type="InterPro" id="IPR007312">
    <property type="entry name" value="Phosphoesterase"/>
</dbReference>
<dbReference type="InterPro" id="IPR017850">
    <property type="entry name" value="Alkaline_phosphatase_core_sf"/>
</dbReference>
<dbReference type="Pfam" id="PF04185">
    <property type="entry name" value="Phosphoesterase"/>
    <property type="match status" value="1"/>
</dbReference>
<dbReference type="EMBL" id="JBEXPZ010000053">
    <property type="protein sequence ID" value="MET9849468.1"/>
    <property type="molecule type" value="Genomic_DNA"/>
</dbReference>
<protein>
    <submittedName>
        <fullName evidence="3">Alkaline phosphatase family protein</fullName>
    </submittedName>
</protein>
<proteinExistence type="predicted"/>
<evidence type="ECO:0000313" key="4">
    <source>
        <dbReference type="Proteomes" id="UP001550210"/>
    </source>
</evidence>
<organism evidence="3 4">
    <name type="scientific">Streptomyces ossamyceticus</name>
    <dbReference type="NCBI Taxonomy" id="249581"/>
    <lineage>
        <taxon>Bacteria</taxon>
        <taxon>Bacillati</taxon>
        <taxon>Actinomycetota</taxon>
        <taxon>Actinomycetes</taxon>
        <taxon>Kitasatosporales</taxon>
        <taxon>Streptomycetaceae</taxon>
        <taxon>Streptomyces</taxon>
    </lineage>
</organism>
<sequence>MRPRGTRTVPGPGRPAARGLVAWAAVMAMVLMAAGCDSAASRSGVPRPDHVVVVVEENRGYDQIIGSADAPYLNELALRGASLTEFYAITHPSQPNYLAMFAGSTLGVRNDSCPHTLTARNLGSQLLQADLTFAGYAQSMPRVGYTGCNSGAYARRHNPWVNFSNLPASVNRPWTDFPRAFEDLPTVSFVIPDLEHDMHDGSVRKADTWLRDNLGDYADWAMTHNSLLVVTWDEDESQGELSNRIPTLLVGEGVKPGEHSQPNNLYGLLRTLLDAYDLEPLGHSADAEALDVWTDG</sequence>
<keyword evidence="4" id="KW-1185">Reference proteome</keyword>
<dbReference type="PANTHER" id="PTHR31956">
    <property type="entry name" value="NON-SPECIFIC PHOSPHOLIPASE C4-RELATED"/>
    <property type="match status" value="1"/>
</dbReference>
<dbReference type="Proteomes" id="UP001550210">
    <property type="component" value="Unassembled WGS sequence"/>
</dbReference>
<evidence type="ECO:0000256" key="2">
    <source>
        <dbReference type="ARBA" id="ARBA00023026"/>
    </source>
</evidence>
<evidence type="ECO:0000256" key="1">
    <source>
        <dbReference type="ARBA" id="ARBA00022801"/>
    </source>
</evidence>
<comment type="caution">
    <text evidence="3">The sequence shown here is derived from an EMBL/GenBank/DDBJ whole genome shotgun (WGS) entry which is preliminary data.</text>
</comment>
<accession>A0ABV2V6L4</accession>
<name>A0ABV2V6L4_9ACTN</name>
<keyword evidence="2" id="KW-0843">Virulence</keyword>
<evidence type="ECO:0000313" key="3">
    <source>
        <dbReference type="EMBL" id="MET9849468.1"/>
    </source>
</evidence>
<dbReference type="Gene3D" id="3.40.720.10">
    <property type="entry name" value="Alkaline Phosphatase, subunit A"/>
    <property type="match status" value="1"/>
</dbReference>